<keyword evidence="2" id="KW-1185">Reference proteome</keyword>
<dbReference type="RefSeq" id="WP_187563158.1">
    <property type="nucleotide sequence ID" value="NZ_JACGWS010000010.1"/>
</dbReference>
<evidence type="ECO:0008006" key="3">
    <source>
        <dbReference type="Google" id="ProtNLM"/>
    </source>
</evidence>
<protein>
    <recommendedName>
        <fullName evidence="3">Peptidoglycan-binding protein LysM</fullName>
    </recommendedName>
</protein>
<dbReference type="InterPro" id="IPR023346">
    <property type="entry name" value="Lysozyme-like_dom_sf"/>
</dbReference>
<comment type="caution">
    <text evidence="1">The sequence shown here is derived from an EMBL/GenBank/DDBJ whole genome shotgun (WGS) entry which is preliminary data.</text>
</comment>
<evidence type="ECO:0000313" key="1">
    <source>
        <dbReference type="EMBL" id="MBC8756115.1"/>
    </source>
</evidence>
<organism evidence="1 2">
    <name type="scientific">Kordia aestuariivivens</name>
    <dbReference type="NCBI Taxonomy" id="2759037"/>
    <lineage>
        <taxon>Bacteria</taxon>
        <taxon>Pseudomonadati</taxon>
        <taxon>Bacteroidota</taxon>
        <taxon>Flavobacteriia</taxon>
        <taxon>Flavobacteriales</taxon>
        <taxon>Flavobacteriaceae</taxon>
        <taxon>Kordia</taxon>
    </lineage>
</organism>
<dbReference type="Gene3D" id="1.10.530.10">
    <property type="match status" value="1"/>
</dbReference>
<name>A0ABR7QC17_9FLAO</name>
<dbReference type="Proteomes" id="UP000619238">
    <property type="component" value="Unassembled WGS sequence"/>
</dbReference>
<sequence>MRNSTIKFLILIAVLTFASLGFTSKKETNVLKNNIEIHNKSPKLVTVLPIGEAKTEEAPIPYTGNKYLGFKEALAFKESQGNYFVVNTLGYLGKYQFGKGTLEMIGIYNPQAFLHDPKLQEKAFEANASRNKWILRKDIKRSVGKRINGVLITESGILAAAHLAGPGSVKKYLRSGGSQGFADAYGTTVKHYMKKFAGYDVSSIKANKKARVS</sequence>
<accession>A0ABR7QC17</accession>
<gene>
    <name evidence="1" type="ORF">H2O64_15675</name>
</gene>
<dbReference type="SUPFAM" id="SSF53955">
    <property type="entry name" value="Lysozyme-like"/>
    <property type="match status" value="1"/>
</dbReference>
<dbReference type="EMBL" id="JACGWS010000010">
    <property type="protein sequence ID" value="MBC8756115.1"/>
    <property type="molecule type" value="Genomic_DNA"/>
</dbReference>
<proteinExistence type="predicted"/>
<evidence type="ECO:0000313" key="2">
    <source>
        <dbReference type="Proteomes" id="UP000619238"/>
    </source>
</evidence>
<reference evidence="1 2" key="1">
    <citation type="submission" date="2020-07" db="EMBL/GenBank/DDBJ databases">
        <title>Description of Kordia aestuariivivens sp. nov., isolated from a tidal flat.</title>
        <authorList>
            <person name="Park S."/>
            <person name="Yoon J.-H."/>
        </authorList>
    </citation>
    <scope>NUCLEOTIDE SEQUENCE [LARGE SCALE GENOMIC DNA]</scope>
    <source>
        <strain evidence="1 2">YSTF-M3</strain>
    </source>
</reference>